<dbReference type="RefSeq" id="WP_114829235.1">
    <property type="nucleotide sequence ID" value="NZ_QQTO01000022.1"/>
</dbReference>
<comment type="similarity">
    <text evidence="7">Belongs to the binding-protein-dependent transport system permease family.</text>
</comment>
<evidence type="ECO:0000313" key="11">
    <source>
        <dbReference type="Proteomes" id="UP000255207"/>
    </source>
</evidence>
<feature type="transmembrane region" description="Helical" evidence="7">
    <location>
        <begin position="94"/>
        <end position="115"/>
    </location>
</feature>
<dbReference type="OrthoDB" id="9799271at2"/>
<dbReference type="PANTHER" id="PTHR30151">
    <property type="entry name" value="ALKANE SULFONATE ABC TRANSPORTER-RELATED, MEMBRANE SUBUNIT"/>
    <property type="match status" value="1"/>
</dbReference>
<dbReference type="Pfam" id="PF00528">
    <property type="entry name" value="BPD_transp_1"/>
    <property type="match status" value="1"/>
</dbReference>
<feature type="transmembrane region" description="Helical" evidence="7">
    <location>
        <begin position="246"/>
        <end position="266"/>
    </location>
</feature>
<dbReference type="PROSITE" id="PS50928">
    <property type="entry name" value="ABC_TM1"/>
    <property type="match status" value="1"/>
</dbReference>
<dbReference type="Proteomes" id="UP000255207">
    <property type="component" value="Unassembled WGS sequence"/>
</dbReference>
<feature type="transmembrane region" description="Helical" evidence="7">
    <location>
        <begin position="127"/>
        <end position="148"/>
    </location>
</feature>
<evidence type="ECO:0000256" key="2">
    <source>
        <dbReference type="ARBA" id="ARBA00022448"/>
    </source>
</evidence>
<evidence type="ECO:0000256" key="5">
    <source>
        <dbReference type="ARBA" id="ARBA00022989"/>
    </source>
</evidence>
<evidence type="ECO:0000256" key="8">
    <source>
        <dbReference type="SAM" id="MobiDB-lite"/>
    </source>
</evidence>
<evidence type="ECO:0000256" key="3">
    <source>
        <dbReference type="ARBA" id="ARBA00022475"/>
    </source>
</evidence>
<dbReference type="PANTHER" id="PTHR30151:SF16">
    <property type="entry name" value="ABC TRANSPORTER PERMEASE PROTEIN"/>
    <property type="match status" value="1"/>
</dbReference>
<dbReference type="InterPro" id="IPR035906">
    <property type="entry name" value="MetI-like_sf"/>
</dbReference>
<evidence type="ECO:0000256" key="4">
    <source>
        <dbReference type="ARBA" id="ARBA00022692"/>
    </source>
</evidence>
<protein>
    <submittedName>
        <fullName evidence="10">ABC transporter permease</fullName>
    </submittedName>
</protein>
<comment type="caution">
    <text evidence="10">The sequence shown here is derived from an EMBL/GenBank/DDBJ whole genome shotgun (WGS) entry which is preliminary data.</text>
</comment>
<dbReference type="EMBL" id="QQTP01000004">
    <property type="protein sequence ID" value="RDJ26293.1"/>
    <property type="molecule type" value="Genomic_DNA"/>
</dbReference>
<keyword evidence="4 7" id="KW-0812">Transmembrane</keyword>
<keyword evidence="5 7" id="KW-1133">Transmembrane helix</keyword>
<organism evidence="10 11">
    <name type="scientific">Bosea caraganae</name>
    <dbReference type="NCBI Taxonomy" id="2763117"/>
    <lineage>
        <taxon>Bacteria</taxon>
        <taxon>Pseudomonadati</taxon>
        <taxon>Pseudomonadota</taxon>
        <taxon>Alphaproteobacteria</taxon>
        <taxon>Hyphomicrobiales</taxon>
        <taxon>Boseaceae</taxon>
        <taxon>Bosea</taxon>
    </lineage>
</organism>
<keyword evidence="2 7" id="KW-0813">Transport</keyword>
<reference evidence="11" key="1">
    <citation type="submission" date="2018-07" db="EMBL/GenBank/DDBJ databases">
        <authorList>
            <person name="Safronova V.I."/>
            <person name="Chirak E.R."/>
            <person name="Sazanova A.L."/>
        </authorList>
    </citation>
    <scope>NUCLEOTIDE SEQUENCE [LARGE SCALE GENOMIC DNA]</scope>
    <source>
        <strain evidence="11">RCAM04685</strain>
    </source>
</reference>
<accession>A0A370L803</accession>
<proteinExistence type="inferred from homology"/>
<name>A0A370L803_9HYPH</name>
<dbReference type="SUPFAM" id="SSF161098">
    <property type="entry name" value="MetI-like"/>
    <property type="match status" value="1"/>
</dbReference>
<feature type="transmembrane region" description="Helical" evidence="7">
    <location>
        <begin position="154"/>
        <end position="175"/>
    </location>
</feature>
<sequence>MAGETTMPTEAAAEPNAGDKPAKPRPQVPWFRAVLDDQRLIGWSFLIALLCVWEFIVIQAKISPLYLPRPTRVVAVLWQNLMEADLATDLGLTLYRIFAGFLIALVTGVLLGVWMAVSKPVKAMADILIAALYPLPKVTLIPLLVIWLGTGGPFMLTISFMGAFFPIVINTVVGVQQCEPGLILAARDLGANLRQIVLRVLIPSAVPAIFAGIRIGLGISIILVVAAEMVVAKDGLGAKLFVAGQLLDTELVFAVLLVLALLGILITKGQDLIDDRLGLWRTN</sequence>
<keyword evidence="3" id="KW-1003">Cell membrane</keyword>
<feature type="transmembrane region" description="Helical" evidence="7">
    <location>
        <begin position="40"/>
        <end position="60"/>
    </location>
</feature>
<dbReference type="GO" id="GO:0055085">
    <property type="term" value="P:transmembrane transport"/>
    <property type="evidence" value="ECO:0007669"/>
    <property type="project" value="InterPro"/>
</dbReference>
<evidence type="ECO:0000256" key="1">
    <source>
        <dbReference type="ARBA" id="ARBA00004651"/>
    </source>
</evidence>
<evidence type="ECO:0000313" key="10">
    <source>
        <dbReference type="EMBL" id="RDJ26293.1"/>
    </source>
</evidence>
<evidence type="ECO:0000256" key="6">
    <source>
        <dbReference type="ARBA" id="ARBA00023136"/>
    </source>
</evidence>
<comment type="subcellular location">
    <subcellularLocation>
        <location evidence="1 7">Cell membrane</location>
        <topology evidence="1 7">Multi-pass membrane protein</topology>
    </subcellularLocation>
</comment>
<evidence type="ECO:0000259" key="9">
    <source>
        <dbReference type="PROSITE" id="PS50928"/>
    </source>
</evidence>
<dbReference type="GO" id="GO:0005886">
    <property type="term" value="C:plasma membrane"/>
    <property type="evidence" value="ECO:0007669"/>
    <property type="project" value="UniProtKB-SubCell"/>
</dbReference>
<gene>
    <name evidence="10" type="ORF">DWE98_10750</name>
</gene>
<feature type="transmembrane region" description="Helical" evidence="7">
    <location>
        <begin position="196"/>
        <end position="226"/>
    </location>
</feature>
<dbReference type="InterPro" id="IPR000515">
    <property type="entry name" value="MetI-like"/>
</dbReference>
<evidence type="ECO:0000256" key="7">
    <source>
        <dbReference type="RuleBase" id="RU363032"/>
    </source>
</evidence>
<dbReference type="Gene3D" id="1.10.3720.10">
    <property type="entry name" value="MetI-like"/>
    <property type="match status" value="1"/>
</dbReference>
<feature type="region of interest" description="Disordered" evidence="8">
    <location>
        <begin position="1"/>
        <end position="24"/>
    </location>
</feature>
<keyword evidence="11" id="KW-1185">Reference proteome</keyword>
<dbReference type="AlphaFoldDB" id="A0A370L803"/>
<dbReference type="CDD" id="cd06261">
    <property type="entry name" value="TM_PBP2"/>
    <property type="match status" value="1"/>
</dbReference>
<feature type="domain" description="ABC transmembrane type-1" evidence="9">
    <location>
        <begin position="90"/>
        <end position="270"/>
    </location>
</feature>
<keyword evidence="6 7" id="KW-0472">Membrane</keyword>